<dbReference type="STRING" id="355548.SAMN04487945_0464"/>
<dbReference type="OrthoDB" id="227825at2157"/>
<keyword evidence="1" id="KW-0145">Chemotaxis</keyword>
<reference evidence="2 3" key="1">
    <citation type="submission" date="2016-10" db="EMBL/GenBank/DDBJ databases">
        <authorList>
            <person name="de Groot N.N."/>
        </authorList>
    </citation>
    <scope>NUCLEOTIDE SEQUENCE [LARGE SCALE GENOMIC DNA]</scope>
    <source>
        <strain evidence="2 3">CGMCC 1.5337</strain>
    </source>
</reference>
<evidence type="ECO:0000256" key="1">
    <source>
        <dbReference type="PIRNR" id="PIRNR026802"/>
    </source>
</evidence>
<evidence type="ECO:0000313" key="3">
    <source>
        <dbReference type="Proteomes" id="UP000198518"/>
    </source>
</evidence>
<gene>
    <name evidence="2" type="ORF">SAMN04487945_0464</name>
</gene>
<comment type="function">
    <text evidence="1">Involved in taxis signal transduction.</text>
</comment>
<dbReference type="PANTHER" id="PTHR42201">
    <property type="entry name" value="TAXIS PROTEIN"/>
    <property type="match status" value="1"/>
</dbReference>
<dbReference type="RefSeq" id="WP_089667662.1">
    <property type="nucleotide sequence ID" value="NZ_FOJA01000001.1"/>
</dbReference>
<accession>A0A1I0MYS2</accession>
<sequence>MSESEYKIADGSGKFLQAVKDGRRMKDAQWTNGRILLSNKRIVLAGNDGKRNLPLSEVQGLSGRYDVNQTVAEVGDYVSIRMSSESVVLVSLGSNTETFESKLYGALLDQTELQVKHPAVKGGVVTDEQFERARIKVDEEELSVAMSNGSFVSVELDDVGSAEAASLDVNGQKKPVLKVEHTVDQDTSVQTYFATDTHTASILESLLTKEAQKSQGSVELSETEKRVLMALYSGVSSFEIPDFLGMDVDEVESIFERLIEVDVLEEVRKRREVTMKTRGRNIASEAINEE</sequence>
<dbReference type="AlphaFoldDB" id="A0A1I0MYS2"/>
<dbReference type="Proteomes" id="UP000198518">
    <property type="component" value="Unassembled WGS sequence"/>
</dbReference>
<proteinExistence type="predicted"/>
<dbReference type="PANTHER" id="PTHR42201:SF1">
    <property type="entry name" value="TAXIS PROTEIN"/>
    <property type="match status" value="1"/>
</dbReference>
<dbReference type="GO" id="GO:0006935">
    <property type="term" value="P:chemotaxis"/>
    <property type="evidence" value="ECO:0007669"/>
    <property type="project" value="UniProtKB-UniRule"/>
</dbReference>
<dbReference type="Pfam" id="PF04283">
    <property type="entry name" value="CheF-arch"/>
    <property type="match status" value="1"/>
</dbReference>
<name>A0A1I0MYS2_9EURY</name>
<evidence type="ECO:0000313" key="2">
    <source>
        <dbReference type="EMBL" id="SEV93673.1"/>
    </source>
</evidence>
<organism evidence="2 3">
    <name type="scientific">Halobacterium jilantaiense</name>
    <dbReference type="NCBI Taxonomy" id="355548"/>
    <lineage>
        <taxon>Archaea</taxon>
        <taxon>Methanobacteriati</taxon>
        <taxon>Methanobacteriota</taxon>
        <taxon>Stenosarchaea group</taxon>
        <taxon>Halobacteria</taxon>
        <taxon>Halobacteriales</taxon>
        <taxon>Halobacteriaceae</taxon>
        <taxon>Halobacterium</taxon>
    </lineage>
</organism>
<dbReference type="InterPro" id="IPR007381">
    <property type="entry name" value="CheF1/F2"/>
</dbReference>
<comment type="subunit">
    <text evidence="1">Interacts with chemotaxis (Che) proteins as well as flagella accessory (Fla) proteins.</text>
</comment>
<protein>
    <recommendedName>
        <fullName evidence="1">Taxis protein CheF</fullName>
    </recommendedName>
</protein>
<dbReference type="EMBL" id="FOJA01000001">
    <property type="protein sequence ID" value="SEV93673.1"/>
    <property type="molecule type" value="Genomic_DNA"/>
</dbReference>
<keyword evidence="3" id="KW-1185">Reference proteome</keyword>
<dbReference type="PIRSF" id="PIRSF026802">
    <property type="entry name" value="UCP026802"/>
    <property type="match status" value="1"/>
</dbReference>